<proteinExistence type="predicted"/>
<name>A0A899IS16_9CAUD</name>
<reference evidence="1 2" key="1">
    <citation type="submission" date="2021-02" db="EMBL/GenBank/DDBJ databases">
        <authorList>
            <person name="Spillers E.G."/>
            <person name="Alcide R.S."/>
            <person name="Curry C."/>
            <person name="Dettmann N.M."/>
            <person name="Dollins A.L."/>
            <person name="Emmanuel A.S."/>
            <person name="Freeman D.J."/>
            <person name="Gulledge T.D."/>
            <person name="Headley L."/>
            <person name="Jones J.M."/>
            <person name="Laguerre R."/>
            <person name="McDonald K.O."/>
            <person name="McNabb M.E."/>
            <person name="Mott J.A."/>
            <person name="Noel J.C."/>
            <person name="Perpignan M.Y."/>
            <person name="Pierce A.S."/>
            <person name="Prestidge L.S."/>
            <person name="Romans S.B."/>
            <person name="Souffrant A."/>
            <person name="Spencer-Rogers D.M."/>
            <person name="Vil W."/>
            <person name="Weatherford H.N."/>
            <person name="Wheeler C.D."/>
            <person name="Whistance S.R."/>
            <person name="Young A.R."/>
            <person name="Sconiers W.B."/>
            <person name="Coleman S.T."/>
            <person name="Merkhofer E.C."/>
            <person name="Garlena R.A."/>
            <person name="Russell D.A."/>
            <person name="Pope W.H."/>
            <person name="Jacobs-Sera D."/>
            <person name="Hatfull G.F."/>
        </authorList>
    </citation>
    <scope>NUCLEOTIDE SEQUENCE [LARGE SCALE GENOMIC DNA]</scope>
</reference>
<gene>
    <name evidence="1" type="primary">51</name>
    <name evidence="1" type="ORF">SEA_NOODLELYBOI_51</name>
</gene>
<accession>A0A899IS16</accession>
<dbReference type="EMBL" id="MW578837">
    <property type="protein sequence ID" value="QSM01246.1"/>
    <property type="molecule type" value="Genomic_DNA"/>
</dbReference>
<dbReference type="GeneID" id="80005376"/>
<protein>
    <submittedName>
        <fullName evidence="1">Uncharacterized protein</fullName>
    </submittedName>
</protein>
<dbReference type="RefSeq" id="YP_010751705.1">
    <property type="nucleotide sequence ID" value="NC_073372.1"/>
</dbReference>
<evidence type="ECO:0000313" key="2">
    <source>
        <dbReference type="Proteomes" id="UP000663572"/>
    </source>
</evidence>
<organism evidence="1 2">
    <name type="scientific">Microbacterium phage NoodlelyBoi</name>
    <dbReference type="NCBI Taxonomy" id="2813165"/>
    <lineage>
        <taxon>Viruses</taxon>
        <taxon>Duplodnaviria</taxon>
        <taxon>Heunggongvirae</taxon>
        <taxon>Uroviricota</taxon>
        <taxon>Caudoviricetes</taxon>
        <taxon>Hodgkinviridae</taxon>
        <taxon>Quhwahvirus</taxon>
        <taxon>Quhwahvirus noodelyboi</taxon>
    </lineage>
</organism>
<dbReference type="Proteomes" id="UP000663572">
    <property type="component" value="Segment"/>
</dbReference>
<keyword evidence="2" id="KW-1185">Reference proteome</keyword>
<dbReference type="KEGG" id="vg:80005376"/>
<sequence length="110" mass="11950">MAEQTALPEGFDVEDARTHALSLSIVGNLLNHTGAYLTAEPGTEAEREAEDELNEFVERITMLGPITTGKALLVFASLVTATGDQEQVQAWFTDQSDKVAPFLTPEERGE</sequence>
<evidence type="ECO:0000313" key="1">
    <source>
        <dbReference type="EMBL" id="QSM01246.1"/>
    </source>
</evidence>